<dbReference type="Proteomes" id="UP000004221">
    <property type="component" value="Unassembled WGS sequence"/>
</dbReference>
<dbReference type="NCBIfam" id="TIGR01484">
    <property type="entry name" value="HAD-SF-IIB"/>
    <property type="match status" value="1"/>
</dbReference>
<keyword evidence="6" id="KW-1185">Reference proteome</keyword>
<dbReference type="EMBL" id="CAGS01000301">
    <property type="protein sequence ID" value="CCF84647.1"/>
    <property type="molecule type" value="Genomic_DNA"/>
</dbReference>
<dbReference type="InterPro" id="IPR036412">
    <property type="entry name" value="HAD-like_sf"/>
</dbReference>
<dbReference type="Pfam" id="PF02358">
    <property type="entry name" value="Trehalose_PPase"/>
    <property type="match status" value="1"/>
</dbReference>
<dbReference type="InterPro" id="IPR003337">
    <property type="entry name" value="Trehalose_PPase"/>
</dbReference>
<dbReference type="NCBIfam" id="TIGR00685">
    <property type="entry name" value="T6PP"/>
    <property type="match status" value="1"/>
</dbReference>
<evidence type="ECO:0000313" key="6">
    <source>
        <dbReference type="Proteomes" id="UP000004221"/>
    </source>
</evidence>
<dbReference type="SUPFAM" id="SSF56784">
    <property type="entry name" value="HAD-like"/>
    <property type="match status" value="1"/>
</dbReference>
<sequence length="275" mass="29470">MIPLNSNPSEGMLATIDELTRLLSERPAGLITDLDGTISRIAPAPELAVAEPAAREALRELAGRLDLVAVISGRSAADAQRLLQLDQVVYVGNHGLERRTRGRTAIAPEARPYLPRISQTLTALAPRLPAVGVMIEDKGATASIHYRQAPDPELAKSAILAALRPLAEQYGLRISHGRRVVELRLPVALDKGSALRELVRDYQLRSIVFLGDDVTDLDAMRALQELRASGAVSGLSVGVVGPETPDRITHEADLTVTGVDDVAALLTALSERLRS</sequence>
<proteinExistence type="inferred from homology"/>
<keyword evidence="4" id="KW-0479">Metal-binding</keyword>
<comment type="similarity">
    <text evidence="2 4">Belongs to the trehalose phosphatase family.</text>
</comment>
<dbReference type="RefSeq" id="WP_008478952.1">
    <property type="nucleotide sequence ID" value="NZ_CAGS01000301.1"/>
</dbReference>
<dbReference type="EC" id="3.1.3.12" evidence="4"/>
<comment type="cofactor">
    <cofactor evidence="4">
        <name>Mg(2+)</name>
        <dbReference type="ChEBI" id="CHEBI:18420"/>
    </cofactor>
</comment>
<dbReference type="GO" id="GO:0004805">
    <property type="term" value="F:trehalose-phosphatase activity"/>
    <property type="evidence" value="ECO:0007669"/>
    <property type="project" value="UniProtKB-EC"/>
</dbReference>
<comment type="function">
    <text evidence="4">Removes the phosphate from trehalose 6-phosphate to produce free trehalose.</text>
</comment>
<evidence type="ECO:0000256" key="2">
    <source>
        <dbReference type="ARBA" id="ARBA00008770"/>
    </source>
</evidence>
<gene>
    <name evidence="5" type="primary">otsB</name>
    <name evidence="5" type="ORF">NITHO_370019</name>
</gene>
<comment type="pathway">
    <text evidence="1 4">Glycan biosynthesis; trehalose biosynthesis.</text>
</comment>
<dbReference type="PANTHER" id="PTHR43768">
    <property type="entry name" value="TREHALOSE 6-PHOSPHATE PHOSPHATASE"/>
    <property type="match status" value="1"/>
</dbReference>
<name>I4EIY5_9BACT</name>
<keyword evidence="3 4" id="KW-0378">Hydrolase</keyword>
<evidence type="ECO:0000256" key="1">
    <source>
        <dbReference type="ARBA" id="ARBA00005199"/>
    </source>
</evidence>
<dbReference type="PANTHER" id="PTHR43768:SF3">
    <property type="entry name" value="TREHALOSE 6-PHOSPHATE PHOSPHATASE"/>
    <property type="match status" value="1"/>
</dbReference>
<organism evidence="5 6">
    <name type="scientific">Nitrolancea hollandica Lb</name>
    <dbReference type="NCBI Taxonomy" id="1129897"/>
    <lineage>
        <taxon>Bacteria</taxon>
        <taxon>Pseudomonadati</taxon>
        <taxon>Thermomicrobiota</taxon>
        <taxon>Thermomicrobia</taxon>
        <taxon>Sphaerobacterales</taxon>
        <taxon>Sphaerobacterineae</taxon>
        <taxon>Sphaerobacteraceae</taxon>
        <taxon>Nitrolancea</taxon>
    </lineage>
</organism>
<evidence type="ECO:0000256" key="4">
    <source>
        <dbReference type="RuleBase" id="RU361117"/>
    </source>
</evidence>
<keyword evidence="4" id="KW-0460">Magnesium</keyword>
<comment type="catalytic activity">
    <reaction evidence="4">
        <text>alpha,alpha-trehalose 6-phosphate + H2O = alpha,alpha-trehalose + phosphate</text>
        <dbReference type="Rhea" id="RHEA:23420"/>
        <dbReference type="ChEBI" id="CHEBI:15377"/>
        <dbReference type="ChEBI" id="CHEBI:16551"/>
        <dbReference type="ChEBI" id="CHEBI:43474"/>
        <dbReference type="ChEBI" id="CHEBI:58429"/>
        <dbReference type="EC" id="3.1.3.12"/>
    </reaction>
</comment>
<dbReference type="GO" id="GO:0005992">
    <property type="term" value="P:trehalose biosynthetic process"/>
    <property type="evidence" value="ECO:0007669"/>
    <property type="project" value="UniProtKB-UniPathway"/>
</dbReference>
<reference evidence="5 6" key="1">
    <citation type="journal article" date="2012" name="ISME J.">
        <title>Nitrification expanded: discovery, physiology and genomics of a nitrite-oxidizing bacterium from the phylum Chloroflexi.</title>
        <authorList>
            <person name="Sorokin D.Y."/>
            <person name="Lucker S."/>
            <person name="Vejmelkova D."/>
            <person name="Kostrikina N.A."/>
            <person name="Kleerebezem R."/>
            <person name="Rijpstra W.I."/>
            <person name="Damste J.S."/>
            <person name="Le Paslier D."/>
            <person name="Muyzer G."/>
            <person name="Wagner M."/>
            <person name="van Loosdrecht M.C."/>
            <person name="Daims H."/>
        </authorList>
    </citation>
    <scope>NUCLEOTIDE SEQUENCE [LARGE SCALE GENOMIC DNA]</scope>
    <source>
        <strain evidence="6">none</strain>
    </source>
</reference>
<dbReference type="GO" id="GO:0046872">
    <property type="term" value="F:metal ion binding"/>
    <property type="evidence" value="ECO:0007669"/>
    <property type="project" value="UniProtKB-KW"/>
</dbReference>
<comment type="caution">
    <text evidence="5">The sequence shown here is derived from an EMBL/GenBank/DDBJ whole genome shotgun (WGS) entry which is preliminary data.</text>
</comment>
<dbReference type="InterPro" id="IPR044651">
    <property type="entry name" value="OTSB-like"/>
</dbReference>
<evidence type="ECO:0000256" key="3">
    <source>
        <dbReference type="ARBA" id="ARBA00022801"/>
    </source>
</evidence>
<dbReference type="Gene3D" id="3.40.50.1000">
    <property type="entry name" value="HAD superfamily/HAD-like"/>
    <property type="match status" value="1"/>
</dbReference>
<dbReference type="UniPathway" id="UPA00299"/>
<dbReference type="AlphaFoldDB" id="I4EIY5"/>
<evidence type="ECO:0000313" key="5">
    <source>
        <dbReference type="EMBL" id="CCF84647.1"/>
    </source>
</evidence>
<dbReference type="InterPro" id="IPR023214">
    <property type="entry name" value="HAD_sf"/>
</dbReference>
<protein>
    <recommendedName>
        <fullName evidence="4">Trehalose 6-phosphate phosphatase</fullName>
        <ecNumber evidence="4">3.1.3.12</ecNumber>
    </recommendedName>
</protein>
<accession>I4EIY5</accession>
<dbReference type="InterPro" id="IPR006379">
    <property type="entry name" value="HAD-SF_hydro_IIB"/>
</dbReference>
<dbReference type="Gene3D" id="3.30.70.1020">
    <property type="entry name" value="Trehalose-6-phosphate phosphatase related protein, domain 2"/>
    <property type="match status" value="1"/>
</dbReference>